<proteinExistence type="predicted"/>
<name>A0A517YUL0_9BACT</name>
<feature type="region of interest" description="Disordered" evidence="1">
    <location>
        <begin position="215"/>
        <end position="234"/>
    </location>
</feature>
<gene>
    <name evidence="2" type="ORF">KS4_19930</name>
</gene>
<evidence type="ECO:0000256" key="1">
    <source>
        <dbReference type="SAM" id="MobiDB-lite"/>
    </source>
</evidence>
<dbReference type="Proteomes" id="UP000317369">
    <property type="component" value="Chromosome"/>
</dbReference>
<dbReference type="KEGG" id="pcor:KS4_19930"/>
<dbReference type="EMBL" id="CP036425">
    <property type="protein sequence ID" value="QDU33933.1"/>
    <property type="molecule type" value="Genomic_DNA"/>
</dbReference>
<keyword evidence="3" id="KW-1185">Reference proteome</keyword>
<organism evidence="2 3">
    <name type="scientific">Poriferisphaera corsica</name>
    <dbReference type="NCBI Taxonomy" id="2528020"/>
    <lineage>
        <taxon>Bacteria</taxon>
        <taxon>Pseudomonadati</taxon>
        <taxon>Planctomycetota</taxon>
        <taxon>Phycisphaerae</taxon>
        <taxon>Phycisphaerales</taxon>
        <taxon>Phycisphaeraceae</taxon>
        <taxon>Poriferisphaera</taxon>
    </lineage>
</organism>
<evidence type="ECO:0000313" key="3">
    <source>
        <dbReference type="Proteomes" id="UP000317369"/>
    </source>
</evidence>
<sequence length="1356" mass="148894">MNNMTTTSKQHRQQGSLLVLCVIVLVIIALLGLATLQQVKMDSFSVKRHKREYVEQVTDQMIDHLTYVIGENGEAQIRDMAAYADYPMTNDDASDRVPVRGEYANRTAINTNPMLVPANAVYLNRQAEQRPAPLLSLTSGQRETANSRAAKGDHYLASTMPEIGFYGSSELDNIDSSDHIWPHLTNITGIWLDLPVYNPDPSLAVEYRRPFETAIDSDNYSGSPSTSRDNRDTNVDMEYLLDSRSADFMPRGADTDGDGIPDARWQWVPEGVRDIGGRKYVMALRIVDLNSLVNVNTGTILPLTSGNDYAITTSSTTASNIDYGYSPSSAVLNRLFLSAEEGLVATPHVSTDVSVRESEDAAESLMLRRFSFKDDDSKIQTSANISNGDFMGYESREDLWKSQASMYGNIGLNYSTLSEIELRRYGGLNVDETEAEIESKEANPHGTAVTTPTLGMANILRNNPYSYVLPESSIRYVQNVDSFSKWFTGVDYREESIASGITAGSRTALDDSYGLPGIRHMLTTASGASVVSRALGSTPEAQGTGPSGTVTAIGLNRQYKHDLREETQSFADMENIAHRVAQAFKHPITGAVSTPSMWYLGESDEVALDDIASQFALNVSDYADVDIQPEVLTAGAFISPSGGSPGIPTQTYYGIERLPYIREVYLQALYADTTAPNMKYQDTNSNGKPDSSEVFDSLDPRFTDPSSLVYYDRWQVQADSVSFAIELGNPFSQLIDGTNTTSASGSLNDGIEGNVRIVVEVNGGPAGAMIFDLDPADVGTTHNNNTTGTLAANSFYIRPRNDNNASDSLILVFNQSGALATLDADNNGADLVTDLNLPISGATESRIMVMNGTAQAHFPDLQATTLAAHNNITVSLEVLEEGTTDQWIEYDKITTNIELDATVNRHESKWLDLADTLGRRFAQLTASRYSEKAHFFWDNGNNVLTFEKRPDTAALPTPTVPPAPTAIDWSLFTNPTYTQYDTDVPAMENQSIDLSQDVKAGTSIPSSNPLDDNQFQLHCANDEIRSITELMLIPQFAGILGGAGTTHTPISERVTQINEGERFIVIDPQLNGRYPPNQTFVDISNSVYPVAGLGVPHAAIIMDQFTVNSPLNDGVDNDVDGTTDAAADPDEVFIPGLININTMPMHLLALSSPIPEDLRDIESLYRSIVAYRDAPLFQRFDRTGHFFDNPTLTGLRYDTIRNDIATSDFSISGRREITPGIASLGELLYINPNPTNSVLNMMFYGYDGSQENGTSDLDLNPFPINRSGSTQTTDSTEEILYRFQYLAQLYTIRSDRFAVYGIVRGYENDQFNQSPAEELRFIAILDRSNVFDATTTALGSPAPYLPPRVLEYTRID</sequence>
<evidence type="ECO:0000313" key="2">
    <source>
        <dbReference type="EMBL" id="QDU33933.1"/>
    </source>
</evidence>
<reference evidence="2 3" key="1">
    <citation type="submission" date="2019-02" db="EMBL/GenBank/DDBJ databases">
        <title>Deep-cultivation of Planctomycetes and their phenomic and genomic characterization uncovers novel biology.</title>
        <authorList>
            <person name="Wiegand S."/>
            <person name="Jogler M."/>
            <person name="Boedeker C."/>
            <person name="Pinto D."/>
            <person name="Vollmers J."/>
            <person name="Rivas-Marin E."/>
            <person name="Kohn T."/>
            <person name="Peeters S.H."/>
            <person name="Heuer A."/>
            <person name="Rast P."/>
            <person name="Oberbeckmann S."/>
            <person name="Bunk B."/>
            <person name="Jeske O."/>
            <person name="Meyerdierks A."/>
            <person name="Storesund J.E."/>
            <person name="Kallscheuer N."/>
            <person name="Luecker S."/>
            <person name="Lage O.M."/>
            <person name="Pohl T."/>
            <person name="Merkel B.J."/>
            <person name="Hornburger P."/>
            <person name="Mueller R.-W."/>
            <person name="Bruemmer F."/>
            <person name="Labrenz M."/>
            <person name="Spormann A.M."/>
            <person name="Op den Camp H."/>
            <person name="Overmann J."/>
            <person name="Amann R."/>
            <person name="Jetten M.S.M."/>
            <person name="Mascher T."/>
            <person name="Medema M.H."/>
            <person name="Devos D.P."/>
            <person name="Kaster A.-K."/>
            <person name="Ovreas L."/>
            <person name="Rohde M."/>
            <person name="Galperin M.Y."/>
            <person name="Jogler C."/>
        </authorList>
    </citation>
    <scope>NUCLEOTIDE SEQUENCE [LARGE SCALE GENOMIC DNA]</scope>
    <source>
        <strain evidence="2 3">KS4</strain>
    </source>
</reference>
<accession>A0A517YUL0</accession>
<protein>
    <submittedName>
        <fullName evidence="2">Uncharacterized protein</fullName>
    </submittedName>
</protein>
<feature type="compositionally biased region" description="Polar residues" evidence="1">
    <location>
        <begin position="216"/>
        <end position="227"/>
    </location>
</feature>